<sequence length="185" mass="20076">GGSRHADGEDEFRGGELRGCAPLKSACVLLARARGRPWPGARGADGGAVRRAERAGDLRHPLGLLVPEPGGGLRRGERAGGDPRAGGRVQHEEPPLVAGRGGEEGAREDQKLIRIVLTKTKRDARNCWTSLLENEYVADLWIQDQMQKKLTLERFHKENPGFDFTGADISGNYSKGGPDFSSLER</sequence>
<feature type="region of interest" description="Disordered" evidence="1">
    <location>
        <begin position="163"/>
        <end position="185"/>
    </location>
</feature>
<dbReference type="Gene3D" id="1.20.5.740">
    <property type="entry name" value="Single helix bin"/>
    <property type="match status" value="1"/>
</dbReference>
<dbReference type="GO" id="GO:0006457">
    <property type="term" value="P:protein folding"/>
    <property type="evidence" value="ECO:0007669"/>
    <property type="project" value="TreeGrafter"/>
</dbReference>
<organism evidence="2 3">
    <name type="scientific">Varanus komodoensis</name>
    <name type="common">Komodo dragon</name>
    <dbReference type="NCBI Taxonomy" id="61221"/>
    <lineage>
        <taxon>Eukaryota</taxon>
        <taxon>Metazoa</taxon>
        <taxon>Chordata</taxon>
        <taxon>Craniata</taxon>
        <taxon>Vertebrata</taxon>
        <taxon>Euteleostomi</taxon>
        <taxon>Lepidosauria</taxon>
        <taxon>Squamata</taxon>
        <taxon>Bifurcata</taxon>
        <taxon>Unidentata</taxon>
        <taxon>Episquamata</taxon>
        <taxon>Toxicofera</taxon>
        <taxon>Anguimorpha</taxon>
        <taxon>Paleoanguimorpha</taxon>
        <taxon>Varanoidea</taxon>
        <taxon>Varanidae</taxon>
        <taxon>Varanus</taxon>
    </lineage>
</organism>
<feature type="region of interest" description="Disordered" evidence="1">
    <location>
        <begin position="61"/>
        <end position="105"/>
    </location>
</feature>
<dbReference type="Proteomes" id="UP000694545">
    <property type="component" value="Unplaced"/>
</dbReference>
<dbReference type="GO" id="GO:0051082">
    <property type="term" value="F:unfolded protein binding"/>
    <property type="evidence" value="ECO:0007669"/>
    <property type="project" value="TreeGrafter"/>
</dbReference>
<evidence type="ECO:0008006" key="4">
    <source>
        <dbReference type="Google" id="ProtNLM"/>
    </source>
</evidence>
<dbReference type="AlphaFoldDB" id="A0A8D2J494"/>
<dbReference type="PANTHER" id="PTHR12356:SF18">
    <property type="entry name" value="NUDC DOMAIN-CONTAINING PROTEIN 2"/>
    <property type="match status" value="1"/>
</dbReference>
<evidence type="ECO:0000313" key="3">
    <source>
        <dbReference type="Proteomes" id="UP000694545"/>
    </source>
</evidence>
<protein>
    <recommendedName>
        <fullName evidence="4">NudC domain containing 2</fullName>
    </recommendedName>
</protein>
<dbReference type="GO" id="GO:0005737">
    <property type="term" value="C:cytoplasm"/>
    <property type="evidence" value="ECO:0007669"/>
    <property type="project" value="TreeGrafter"/>
</dbReference>
<dbReference type="FunFam" id="1.20.5.740:FF:000001">
    <property type="entry name" value="nudC domain-containing protein 2"/>
    <property type="match status" value="1"/>
</dbReference>
<dbReference type="InterPro" id="IPR037898">
    <property type="entry name" value="NudC_fam"/>
</dbReference>
<reference evidence="2" key="2">
    <citation type="submission" date="2025-09" db="UniProtKB">
        <authorList>
            <consortium name="Ensembl"/>
        </authorList>
    </citation>
    <scope>IDENTIFICATION</scope>
</reference>
<accession>A0A8D2J494</accession>
<evidence type="ECO:0000313" key="2">
    <source>
        <dbReference type="Ensembl" id="ENSVKKP00000007238.1"/>
    </source>
</evidence>
<dbReference type="PANTHER" id="PTHR12356">
    <property type="entry name" value="NUCLEAR MOVEMENT PROTEIN NUDC"/>
    <property type="match status" value="1"/>
</dbReference>
<keyword evidence="3" id="KW-1185">Reference proteome</keyword>
<dbReference type="Ensembl" id="ENSVKKT00000007430.1">
    <property type="protein sequence ID" value="ENSVKKP00000007238.1"/>
    <property type="gene ID" value="ENSVKKG00000005213.1"/>
</dbReference>
<proteinExistence type="predicted"/>
<reference evidence="2" key="1">
    <citation type="submission" date="2025-08" db="UniProtKB">
        <authorList>
            <consortium name="Ensembl"/>
        </authorList>
    </citation>
    <scope>IDENTIFICATION</scope>
</reference>
<gene>
    <name evidence="2" type="primary">NUDCD2</name>
</gene>
<evidence type="ECO:0000256" key="1">
    <source>
        <dbReference type="SAM" id="MobiDB-lite"/>
    </source>
</evidence>
<name>A0A8D2J494_VARKO</name>